<organism evidence="10 11">
    <name type="scientific">Sphingobium indicum (strain DSM 16413 / CCM 7287 / MTCC 6362 / UT26 / NBRC 101211 / UT26S)</name>
    <name type="common">Sphingobium japonicum</name>
    <dbReference type="NCBI Taxonomy" id="452662"/>
    <lineage>
        <taxon>Bacteria</taxon>
        <taxon>Pseudomonadati</taxon>
        <taxon>Pseudomonadota</taxon>
        <taxon>Alphaproteobacteria</taxon>
        <taxon>Sphingomonadales</taxon>
        <taxon>Sphingomonadaceae</taxon>
        <taxon>Sphingobium</taxon>
    </lineage>
</organism>
<evidence type="ECO:0000256" key="4">
    <source>
        <dbReference type="ARBA" id="ARBA00022801"/>
    </source>
</evidence>
<keyword evidence="7 9" id="KW-0624">Polysaccharide degradation</keyword>
<dbReference type="InterPro" id="IPR008928">
    <property type="entry name" value="6-hairpin_glycosidase_sf"/>
</dbReference>
<evidence type="ECO:0000256" key="7">
    <source>
        <dbReference type="ARBA" id="ARBA00023326"/>
    </source>
</evidence>
<keyword evidence="3" id="KW-0732">Signal</keyword>
<proteinExistence type="inferred from homology"/>
<dbReference type="RefSeq" id="WP_013054089.1">
    <property type="nucleotide sequence ID" value="NC_014013.1"/>
</dbReference>
<dbReference type="PRINTS" id="PR00735">
    <property type="entry name" value="GLHYDRLASE8"/>
</dbReference>
<keyword evidence="5" id="KW-0136">Cellulose degradation</keyword>
<dbReference type="Gene3D" id="1.50.10.10">
    <property type="match status" value="1"/>
</dbReference>
<name>D4Z753_SPHIU</name>
<evidence type="ECO:0000256" key="1">
    <source>
        <dbReference type="ARBA" id="ARBA00000966"/>
    </source>
</evidence>
<dbReference type="GeneID" id="29275541"/>
<keyword evidence="7 9" id="KW-0119">Carbohydrate metabolism</keyword>
<dbReference type="HOGENOM" id="CLU_037297_1_0_5"/>
<keyword evidence="6 9" id="KW-0326">Glycosidase</keyword>
<dbReference type="STRING" id="452662.SJA_C2-05480"/>
<evidence type="ECO:0000256" key="2">
    <source>
        <dbReference type="ARBA" id="ARBA00009209"/>
    </source>
</evidence>
<accession>D4Z753</accession>
<evidence type="ECO:0000256" key="9">
    <source>
        <dbReference type="RuleBase" id="RU361167"/>
    </source>
</evidence>
<evidence type="ECO:0000256" key="8">
    <source>
        <dbReference type="PROSITE-ProRule" id="PRU10058"/>
    </source>
</evidence>
<protein>
    <recommendedName>
        <fullName evidence="9">Glucanase</fullName>
        <ecNumber evidence="9">3.2.1.-</ecNumber>
    </recommendedName>
</protein>
<dbReference type="EMBL" id="AP010804">
    <property type="protein sequence ID" value="BAI98911.1"/>
    <property type="molecule type" value="Genomic_DNA"/>
</dbReference>
<dbReference type="PROSITE" id="PS00812">
    <property type="entry name" value="GLYCOSYL_HYDROL_F8"/>
    <property type="match status" value="1"/>
</dbReference>
<dbReference type="KEGG" id="sjp:SJA_C2-05480"/>
<gene>
    <name evidence="10" type="ordered locus">SJA_C2-05480</name>
</gene>
<dbReference type="Pfam" id="PF01270">
    <property type="entry name" value="Glyco_hydro_8"/>
    <property type="match status" value="1"/>
</dbReference>
<dbReference type="GO" id="GO:0008810">
    <property type="term" value="F:cellulase activity"/>
    <property type="evidence" value="ECO:0007669"/>
    <property type="project" value="UniProtKB-EC"/>
</dbReference>
<dbReference type="GO" id="GO:0030245">
    <property type="term" value="P:cellulose catabolic process"/>
    <property type="evidence" value="ECO:0007669"/>
    <property type="project" value="UniProtKB-KW"/>
</dbReference>
<evidence type="ECO:0000256" key="3">
    <source>
        <dbReference type="ARBA" id="ARBA00022729"/>
    </source>
</evidence>
<comment type="catalytic activity">
    <reaction evidence="1">
        <text>Endohydrolysis of (1-&gt;4)-beta-D-glucosidic linkages in cellulose, lichenin and cereal beta-D-glucans.</text>
        <dbReference type="EC" id="3.2.1.4"/>
    </reaction>
</comment>
<dbReference type="InterPro" id="IPR002037">
    <property type="entry name" value="Glyco_hydro_8"/>
</dbReference>
<feature type="active site" description="Nucleophile" evidence="8">
    <location>
        <position position="124"/>
    </location>
</feature>
<dbReference type="EC" id="3.2.1.-" evidence="9"/>
<dbReference type="eggNOG" id="COG3405">
    <property type="taxonomic scope" value="Bacteria"/>
</dbReference>
<dbReference type="CAZy" id="GH8">
    <property type="family name" value="Glycoside Hydrolase Family 8"/>
</dbReference>
<dbReference type="SUPFAM" id="SSF48208">
    <property type="entry name" value="Six-hairpin glycosidases"/>
    <property type="match status" value="1"/>
</dbReference>
<keyword evidence="4 9" id="KW-0378">Hydrolase</keyword>
<dbReference type="InterPro" id="IPR012341">
    <property type="entry name" value="6hp_glycosidase-like_sf"/>
</dbReference>
<reference evidence="10 11" key="1">
    <citation type="journal article" date="2010" name="J. Bacteriol.">
        <title>Complete genome sequence of the representative gamma-hexachlorocyclohexane-degrading bacterium Sphingobium japonicum UT26.</title>
        <authorList>
            <person name="Nagata Y."/>
            <person name="Ohtsubo Y."/>
            <person name="Endo R."/>
            <person name="Ichikawa N."/>
            <person name="Ankai A."/>
            <person name="Oguchi A."/>
            <person name="Fukui S."/>
            <person name="Fujita N."/>
            <person name="Tsuda M."/>
        </authorList>
    </citation>
    <scope>NUCLEOTIDE SEQUENCE [LARGE SCALE GENOMIC DNA]</scope>
    <source>
        <strain evidence="11">DSM 16413 / CCM 7287 / MTCC 6362 / UT26 / NBRC 101211 / UT26S</strain>
    </source>
</reference>
<evidence type="ECO:0000256" key="6">
    <source>
        <dbReference type="ARBA" id="ARBA00023295"/>
    </source>
</evidence>
<evidence type="ECO:0000313" key="11">
    <source>
        <dbReference type="Proteomes" id="UP000007753"/>
    </source>
</evidence>
<evidence type="ECO:0000313" key="10">
    <source>
        <dbReference type="EMBL" id="BAI98911.1"/>
    </source>
</evidence>
<evidence type="ECO:0000256" key="5">
    <source>
        <dbReference type="ARBA" id="ARBA00023001"/>
    </source>
</evidence>
<comment type="similarity">
    <text evidence="2 9">Belongs to the glycosyl hydrolase 8 (cellulase D) family.</text>
</comment>
<sequence length="341" mass="36640">MSNCVMGFERRAILTALAFALTTGCARARPSDGLMLDPTLWQGYKTRFLTPEGRIVDNGNGGVSHSEGQGYGMALAQAAGDGAAFEGMARWTAQTLLRKDVALHSWRYTPGRADPVADPNNATDGDLLIAWALLMAGRRWGKPDYLQQSAAIRGAVAQKLIVQRHGFTLLLPGLVGFAKADRVIVNPSYYVWPAIDAFARLEPRIWGPLAADGMKILKAARFGPSGLPADWLDIKGKGVVEPAEGRDPVFGFEGIRVPLYCLMSGRRGACDAIARYWLALVRAGKPLPAWVNVVTGETAPYALSAGATAIAGRLLNRNLPAGGVDQDYYAATLGLMNQMRI</sequence>
<keyword evidence="11" id="KW-1185">Reference proteome</keyword>
<dbReference type="InterPro" id="IPR019834">
    <property type="entry name" value="Glyco_hydro_8_CS"/>
</dbReference>
<dbReference type="AlphaFoldDB" id="D4Z753"/>
<dbReference type="Proteomes" id="UP000007753">
    <property type="component" value="Chromosome 2"/>
</dbReference>